<comment type="caution">
    <text evidence="4">The sequence shown here is derived from an EMBL/GenBank/DDBJ whole genome shotgun (WGS) entry which is preliminary data.</text>
</comment>
<keyword evidence="2" id="KW-0812">Transmembrane</keyword>
<evidence type="ECO:0000313" key="5">
    <source>
        <dbReference type="Proteomes" id="UP000600799"/>
    </source>
</evidence>
<dbReference type="InterPro" id="IPR031636">
    <property type="entry name" value="PknG_TPR"/>
</dbReference>
<accession>A0ABS0HGR3</accession>
<dbReference type="InterPro" id="IPR019734">
    <property type="entry name" value="TPR_rpt"/>
</dbReference>
<feature type="repeat" description="TPR" evidence="1">
    <location>
        <begin position="53"/>
        <end position="86"/>
    </location>
</feature>
<evidence type="ECO:0000256" key="1">
    <source>
        <dbReference type="PROSITE-ProRule" id="PRU00339"/>
    </source>
</evidence>
<organism evidence="4 5">
    <name type="scientific">Novosphingobium jiangmenense</name>
    <dbReference type="NCBI Taxonomy" id="2791981"/>
    <lineage>
        <taxon>Bacteria</taxon>
        <taxon>Pseudomonadati</taxon>
        <taxon>Pseudomonadota</taxon>
        <taxon>Alphaproteobacteria</taxon>
        <taxon>Sphingomonadales</taxon>
        <taxon>Sphingomonadaceae</taxon>
        <taxon>Novosphingobium</taxon>
    </lineage>
</organism>
<dbReference type="Pfam" id="PF16918">
    <property type="entry name" value="PknG_TPR"/>
    <property type="match status" value="1"/>
</dbReference>
<dbReference type="SUPFAM" id="SSF48452">
    <property type="entry name" value="TPR-like"/>
    <property type="match status" value="1"/>
</dbReference>
<feature type="transmembrane region" description="Helical" evidence="2">
    <location>
        <begin position="20"/>
        <end position="43"/>
    </location>
</feature>
<keyword evidence="5" id="KW-1185">Reference proteome</keyword>
<dbReference type="Gene3D" id="1.25.40.10">
    <property type="entry name" value="Tetratricopeptide repeat domain"/>
    <property type="match status" value="1"/>
</dbReference>
<evidence type="ECO:0000256" key="2">
    <source>
        <dbReference type="SAM" id="Phobius"/>
    </source>
</evidence>
<dbReference type="Proteomes" id="UP000600799">
    <property type="component" value="Unassembled WGS sequence"/>
</dbReference>
<reference evidence="4 5" key="1">
    <citation type="submission" date="2020-11" db="EMBL/GenBank/DDBJ databases">
        <title>The genome sequence of Novosphingobium sp. 1Y9A.</title>
        <authorList>
            <person name="Liu Y."/>
        </authorList>
    </citation>
    <scope>NUCLEOTIDE SEQUENCE [LARGE SCALE GENOMIC DNA]</scope>
    <source>
        <strain evidence="4 5">1Y9A</strain>
    </source>
</reference>
<keyword evidence="1" id="KW-0802">TPR repeat</keyword>
<protein>
    <recommendedName>
        <fullName evidence="3">Protein kinase G tetratricopeptide repeat containing domain-containing protein</fullName>
    </recommendedName>
</protein>
<keyword evidence="2" id="KW-0472">Membrane</keyword>
<dbReference type="PROSITE" id="PS50005">
    <property type="entry name" value="TPR"/>
    <property type="match status" value="1"/>
</dbReference>
<evidence type="ECO:0000313" key="4">
    <source>
        <dbReference type="EMBL" id="MBF9151444.1"/>
    </source>
</evidence>
<gene>
    <name evidence="4" type="ORF">I2488_10555</name>
</gene>
<keyword evidence="2" id="KW-1133">Transmembrane helix</keyword>
<dbReference type="InterPro" id="IPR011990">
    <property type="entry name" value="TPR-like_helical_dom_sf"/>
</dbReference>
<evidence type="ECO:0000259" key="3">
    <source>
        <dbReference type="Pfam" id="PF16918"/>
    </source>
</evidence>
<dbReference type="EMBL" id="JADQDC010000006">
    <property type="protein sequence ID" value="MBF9151444.1"/>
    <property type="molecule type" value="Genomic_DNA"/>
</dbReference>
<feature type="domain" description="Protein kinase G tetratricopeptide repeat containing" evidence="3">
    <location>
        <begin position="60"/>
        <end position="149"/>
    </location>
</feature>
<name>A0ABS0HGR3_9SPHN</name>
<dbReference type="SMART" id="SM00028">
    <property type="entry name" value="TPR"/>
    <property type="match status" value="2"/>
</dbReference>
<proteinExistence type="predicted"/>
<sequence>MDVGSFNAGPTQGNRTKELLMRYAPFALALSLVVGVTGSMGVARNTAPADPRVEALLKDGRTALAKGDVAAATDSFEAALAIDPASNPTLLALADAARRDGLQGKAIHYYRQVLERDPNNVVAISGEGGAMVEKGALEKAKRNLTRLEGLCGKGCAETAELSAAIARGPAKKVVSAEAVIPADKVETN</sequence>